<feature type="transmembrane region" description="Helical" evidence="11">
    <location>
        <begin position="83"/>
        <end position="98"/>
    </location>
</feature>
<dbReference type="PROSITE" id="PS00165">
    <property type="entry name" value="DEHYDRATASE_SER_THR"/>
    <property type="match status" value="1"/>
</dbReference>
<accession>A0A7S0H678</accession>
<keyword evidence="11" id="KW-1133">Transmembrane helix</keyword>
<dbReference type="InterPro" id="IPR000634">
    <property type="entry name" value="Ser/Thr_deHydtase_PyrdxlP-BS"/>
</dbReference>
<evidence type="ECO:0000259" key="12">
    <source>
        <dbReference type="Pfam" id="PF00291"/>
    </source>
</evidence>
<dbReference type="GO" id="GO:0009097">
    <property type="term" value="P:isoleucine biosynthetic process"/>
    <property type="evidence" value="ECO:0007669"/>
    <property type="project" value="TreeGrafter"/>
</dbReference>
<keyword evidence="11" id="KW-0472">Membrane</keyword>
<comment type="similarity">
    <text evidence="4">Belongs to the serine/threonine dehydratase family.</text>
</comment>
<keyword evidence="11" id="KW-0812">Transmembrane</keyword>
<keyword evidence="7" id="KW-0963">Cytoplasm</keyword>
<comment type="pathway">
    <text evidence="3">Carbohydrate biosynthesis; gluconeogenesis.</text>
</comment>
<evidence type="ECO:0000256" key="2">
    <source>
        <dbReference type="ARBA" id="ARBA00004496"/>
    </source>
</evidence>
<comment type="subcellular location">
    <subcellularLocation>
        <location evidence="2">Cytoplasm</location>
    </subcellularLocation>
</comment>
<dbReference type="AlphaFoldDB" id="A0A7S0H678"/>
<reference evidence="13" key="1">
    <citation type="submission" date="2021-01" db="EMBL/GenBank/DDBJ databases">
        <authorList>
            <person name="Corre E."/>
            <person name="Pelletier E."/>
            <person name="Niang G."/>
            <person name="Scheremetjew M."/>
            <person name="Finn R."/>
            <person name="Kale V."/>
            <person name="Holt S."/>
            <person name="Cochrane G."/>
            <person name="Meng A."/>
            <person name="Brown T."/>
            <person name="Cohen L."/>
        </authorList>
    </citation>
    <scope>NUCLEOTIDE SEQUENCE</scope>
    <source>
        <strain evidence="13">CCMP2058</strain>
    </source>
</reference>
<dbReference type="SUPFAM" id="SSF53686">
    <property type="entry name" value="Tryptophan synthase beta subunit-like PLP-dependent enzymes"/>
    <property type="match status" value="1"/>
</dbReference>
<evidence type="ECO:0000256" key="9">
    <source>
        <dbReference type="ARBA" id="ARBA00023239"/>
    </source>
</evidence>
<gene>
    <name evidence="13" type="ORF">LAMO00422_LOCUS17044</name>
</gene>
<dbReference type="GO" id="GO:0006565">
    <property type="term" value="P:L-serine catabolic process"/>
    <property type="evidence" value="ECO:0007669"/>
    <property type="project" value="TreeGrafter"/>
</dbReference>
<keyword evidence="6" id="KW-0312">Gluconeogenesis</keyword>
<organism evidence="13">
    <name type="scientific">Amorphochlora amoebiformis</name>
    <dbReference type="NCBI Taxonomy" id="1561963"/>
    <lineage>
        <taxon>Eukaryota</taxon>
        <taxon>Sar</taxon>
        <taxon>Rhizaria</taxon>
        <taxon>Cercozoa</taxon>
        <taxon>Chlorarachniophyceae</taxon>
        <taxon>Amorphochlora</taxon>
    </lineage>
</organism>
<dbReference type="PANTHER" id="PTHR48078:SF2">
    <property type="entry name" value="CATABOLIC L-SERINE_THREONINE DEHYDRATASE"/>
    <property type="match status" value="1"/>
</dbReference>
<dbReference type="GO" id="GO:0030170">
    <property type="term" value="F:pyridoxal phosphate binding"/>
    <property type="evidence" value="ECO:0007669"/>
    <property type="project" value="InterPro"/>
</dbReference>
<dbReference type="InterPro" id="IPR001926">
    <property type="entry name" value="TrpB-like_PALP"/>
</dbReference>
<evidence type="ECO:0000256" key="7">
    <source>
        <dbReference type="ARBA" id="ARBA00022490"/>
    </source>
</evidence>
<evidence type="ECO:0000256" key="4">
    <source>
        <dbReference type="ARBA" id="ARBA00010869"/>
    </source>
</evidence>
<dbReference type="Gene3D" id="3.40.50.1100">
    <property type="match status" value="2"/>
</dbReference>
<feature type="transmembrane region" description="Helical" evidence="11">
    <location>
        <begin position="39"/>
        <end position="63"/>
    </location>
</feature>
<comment type="catalytic activity">
    <reaction evidence="10">
        <text>L-serine = pyruvate + NH4(+)</text>
        <dbReference type="Rhea" id="RHEA:19169"/>
        <dbReference type="ChEBI" id="CHEBI:15361"/>
        <dbReference type="ChEBI" id="CHEBI:28938"/>
        <dbReference type="ChEBI" id="CHEBI:33384"/>
        <dbReference type="EC" id="4.3.1.17"/>
    </reaction>
</comment>
<keyword evidence="8" id="KW-0663">Pyridoxal phosphate</keyword>
<evidence type="ECO:0000313" key="13">
    <source>
        <dbReference type="EMBL" id="CAD8458093.1"/>
    </source>
</evidence>
<evidence type="ECO:0000256" key="1">
    <source>
        <dbReference type="ARBA" id="ARBA00001933"/>
    </source>
</evidence>
<dbReference type="GO" id="GO:0005737">
    <property type="term" value="C:cytoplasm"/>
    <property type="evidence" value="ECO:0007669"/>
    <property type="project" value="UniProtKB-SubCell"/>
</dbReference>
<evidence type="ECO:0000256" key="3">
    <source>
        <dbReference type="ARBA" id="ARBA00004742"/>
    </source>
</evidence>
<protein>
    <recommendedName>
        <fullName evidence="5">L-serine ammonia-lyase</fullName>
        <ecNumber evidence="5">4.3.1.17</ecNumber>
    </recommendedName>
</protein>
<evidence type="ECO:0000256" key="10">
    <source>
        <dbReference type="ARBA" id="ARBA00049406"/>
    </source>
</evidence>
<evidence type="ECO:0000256" key="6">
    <source>
        <dbReference type="ARBA" id="ARBA00022432"/>
    </source>
</evidence>
<dbReference type="EMBL" id="HBEM01025086">
    <property type="protein sequence ID" value="CAD8458093.1"/>
    <property type="molecule type" value="Transcribed_RNA"/>
</dbReference>
<dbReference type="GO" id="GO:0003941">
    <property type="term" value="F:L-serine ammonia-lyase activity"/>
    <property type="evidence" value="ECO:0007669"/>
    <property type="project" value="UniProtKB-EC"/>
</dbReference>
<feature type="transmembrane region" description="Helical" evidence="11">
    <location>
        <begin position="12"/>
        <end position="33"/>
    </location>
</feature>
<evidence type="ECO:0000256" key="11">
    <source>
        <dbReference type="SAM" id="Phobius"/>
    </source>
</evidence>
<feature type="domain" description="Tryptophan synthase beta chain-like PALP" evidence="12">
    <location>
        <begin position="141"/>
        <end position="435"/>
    </location>
</feature>
<dbReference type="PANTHER" id="PTHR48078">
    <property type="entry name" value="THREONINE DEHYDRATASE, MITOCHONDRIAL-RELATED"/>
    <property type="match status" value="1"/>
</dbReference>
<name>A0A7S0H678_9EUKA</name>
<proteinExistence type="inferred from homology"/>
<dbReference type="EC" id="4.3.1.17" evidence="5"/>
<dbReference type="GO" id="GO:0006094">
    <property type="term" value="P:gluconeogenesis"/>
    <property type="evidence" value="ECO:0007669"/>
    <property type="project" value="UniProtKB-KW"/>
</dbReference>
<dbReference type="InterPro" id="IPR050147">
    <property type="entry name" value="Ser/Thr_Dehydratase"/>
</dbReference>
<dbReference type="GO" id="GO:0004794">
    <property type="term" value="F:threonine deaminase activity"/>
    <property type="evidence" value="ECO:0007669"/>
    <property type="project" value="TreeGrafter"/>
</dbReference>
<dbReference type="FunFam" id="3.40.50.1100:FF:000040">
    <property type="entry name" value="L-serine dehydratase, putative"/>
    <property type="match status" value="1"/>
</dbReference>
<keyword evidence="9" id="KW-0456">Lyase</keyword>
<sequence>MRSVERDLTLYVSNAAAVGLLISAVHFPIRSYISQAQIISAVAVMARIPGAGMLGAVAAVVGIKIIRDDASNPSCKQGKWKKLAVAGTAGALCLGLSLRTLRPVTLAASTLSAVFLIGRWSANSIPRQGIRTHVQPTMTIRTPLLYSPVISNKLGRKVYLKLDNLQPTGSFKDRGMSRYLTYLKTEKKATRVISSSGGNAGHAVAYVGKCLGLRVTVVVPKSAPQMMVDKIKSHGAEVTVHGDAWPQADELAREMVAKDPNAHYISPFDHPKIWEGHSTMIDEIKSQWDEKYPPSAIICCVGGGGLLTGIYQGLDRVGWTNTTVYAAETEGAASFAESYKQGKLAKIDKIRSIATTLGATQVSPGVLEGMRKHDGKTYAIGDVTDKEAVKACVTFLKDHRMLVEPACGAALSVLYTERHRKMLDSHESIVAVVCGGGGADLPTLSEWVAKVGLSKTTLEISDS</sequence>
<dbReference type="Pfam" id="PF00291">
    <property type="entry name" value="PALP"/>
    <property type="match status" value="1"/>
</dbReference>
<comment type="cofactor">
    <cofactor evidence="1">
        <name>pyridoxal 5'-phosphate</name>
        <dbReference type="ChEBI" id="CHEBI:597326"/>
    </cofactor>
</comment>
<dbReference type="GO" id="GO:0006567">
    <property type="term" value="P:L-threonine catabolic process"/>
    <property type="evidence" value="ECO:0007669"/>
    <property type="project" value="TreeGrafter"/>
</dbReference>
<evidence type="ECO:0000256" key="5">
    <source>
        <dbReference type="ARBA" id="ARBA00012093"/>
    </source>
</evidence>
<evidence type="ECO:0000256" key="8">
    <source>
        <dbReference type="ARBA" id="ARBA00022898"/>
    </source>
</evidence>
<dbReference type="InterPro" id="IPR036052">
    <property type="entry name" value="TrpB-like_PALP_sf"/>
</dbReference>